<protein>
    <submittedName>
        <fullName evidence="2">Uncharacterized protein</fullName>
    </submittedName>
</protein>
<dbReference type="Proteomes" id="UP001161757">
    <property type="component" value="Unassembled WGS sequence"/>
</dbReference>
<evidence type="ECO:0000313" key="2">
    <source>
        <dbReference type="EMBL" id="KAJ8994342.1"/>
    </source>
</evidence>
<feature type="compositionally biased region" description="Basic residues" evidence="1">
    <location>
        <begin position="118"/>
        <end position="133"/>
    </location>
</feature>
<gene>
    <name evidence="2" type="ORF">HRR80_001064</name>
</gene>
<sequence length="133" mass="14767">MLMLDAENEASIFDLECQFVRKAGPCTICILLLWASDDPALNLDRLQSDLPVKKNAADMGVVMLVQSGTQSAGGLQVVQQFLALQAGYARPFFEVKRALLNNPQAPECSNYPGPPFAHSRRHPTYTRRVHPRD</sequence>
<evidence type="ECO:0000313" key="3">
    <source>
        <dbReference type="Proteomes" id="UP001161757"/>
    </source>
</evidence>
<evidence type="ECO:0000256" key="1">
    <source>
        <dbReference type="SAM" id="MobiDB-lite"/>
    </source>
</evidence>
<accession>A0AAN6EZB3</accession>
<name>A0AAN6EZB3_EXODE</name>
<dbReference type="EMBL" id="JAJGCB010000002">
    <property type="protein sequence ID" value="KAJ8994342.1"/>
    <property type="molecule type" value="Genomic_DNA"/>
</dbReference>
<proteinExistence type="predicted"/>
<feature type="region of interest" description="Disordered" evidence="1">
    <location>
        <begin position="104"/>
        <end position="133"/>
    </location>
</feature>
<organism evidence="2 3">
    <name type="scientific">Exophiala dermatitidis</name>
    <name type="common">Black yeast-like fungus</name>
    <name type="synonym">Wangiella dermatitidis</name>
    <dbReference type="NCBI Taxonomy" id="5970"/>
    <lineage>
        <taxon>Eukaryota</taxon>
        <taxon>Fungi</taxon>
        <taxon>Dikarya</taxon>
        <taxon>Ascomycota</taxon>
        <taxon>Pezizomycotina</taxon>
        <taxon>Eurotiomycetes</taxon>
        <taxon>Chaetothyriomycetidae</taxon>
        <taxon>Chaetothyriales</taxon>
        <taxon>Herpotrichiellaceae</taxon>
        <taxon>Exophiala</taxon>
    </lineage>
</organism>
<reference evidence="2" key="1">
    <citation type="submission" date="2023-01" db="EMBL/GenBank/DDBJ databases">
        <title>Exophiala dermititidis isolated from Cystic Fibrosis Patient.</title>
        <authorList>
            <person name="Kurbessoian T."/>
            <person name="Crocker A."/>
            <person name="Murante D."/>
            <person name="Hogan D.A."/>
            <person name="Stajich J.E."/>
        </authorList>
    </citation>
    <scope>NUCLEOTIDE SEQUENCE</scope>
    <source>
        <strain evidence="2">Ex8</strain>
    </source>
</reference>
<dbReference type="AlphaFoldDB" id="A0AAN6EZB3"/>
<comment type="caution">
    <text evidence="2">The sequence shown here is derived from an EMBL/GenBank/DDBJ whole genome shotgun (WGS) entry which is preliminary data.</text>
</comment>